<dbReference type="Gene3D" id="3.30.60.90">
    <property type="match status" value="1"/>
</dbReference>
<keyword evidence="7" id="KW-1185">Reference proteome</keyword>
<dbReference type="PANTHER" id="PTHR24202:SF4">
    <property type="entry name" value="E3 UBIQUITIN-PROTEIN LIGASE MIB2-RELATED"/>
    <property type="match status" value="1"/>
</dbReference>
<sequence length="56" mass="6695">VKHDVTCAECFEYPLFGFRWKCLNCDSYNLCTICYMVDGHDLRHTFKRIEREDSKG</sequence>
<keyword evidence="2 4" id="KW-0863">Zinc-finger</keyword>
<feature type="non-terminal residue" evidence="6">
    <location>
        <position position="56"/>
    </location>
</feature>
<evidence type="ECO:0000259" key="5">
    <source>
        <dbReference type="PROSITE" id="PS50135"/>
    </source>
</evidence>
<evidence type="ECO:0000313" key="6">
    <source>
        <dbReference type="EMBL" id="VDI60383.1"/>
    </source>
</evidence>
<keyword evidence="1" id="KW-0479">Metal-binding</keyword>
<keyword evidence="3" id="KW-0862">Zinc</keyword>
<evidence type="ECO:0000313" key="7">
    <source>
        <dbReference type="Proteomes" id="UP000596742"/>
    </source>
</evidence>
<dbReference type="PANTHER" id="PTHR24202">
    <property type="entry name" value="E3 UBIQUITIN-PROTEIN LIGASE MIB2"/>
    <property type="match status" value="1"/>
</dbReference>
<dbReference type="GO" id="GO:0016567">
    <property type="term" value="P:protein ubiquitination"/>
    <property type="evidence" value="ECO:0007669"/>
    <property type="project" value="TreeGrafter"/>
</dbReference>
<gene>
    <name evidence="6" type="ORF">MGAL_10B009109</name>
</gene>
<evidence type="ECO:0000256" key="1">
    <source>
        <dbReference type="ARBA" id="ARBA00022723"/>
    </source>
</evidence>
<evidence type="ECO:0000256" key="2">
    <source>
        <dbReference type="ARBA" id="ARBA00022771"/>
    </source>
</evidence>
<dbReference type="PROSITE" id="PS01357">
    <property type="entry name" value="ZF_ZZ_1"/>
    <property type="match status" value="1"/>
</dbReference>
<dbReference type="SMART" id="SM00291">
    <property type="entry name" value="ZnF_ZZ"/>
    <property type="match status" value="1"/>
</dbReference>
<dbReference type="OrthoDB" id="2122982at2759"/>
<reference evidence="6" key="1">
    <citation type="submission" date="2018-11" db="EMBL/GenBank/DDBJ databases">
        <authorList>
            <person name="Alioto T."/>
            <person name="Alioto T."/>
        </authorList>
    </citation>
    <scope>NUCLEOTIDE SEQUENCE</scope>
</reference>
<evidence type="ECO:0000256" key="4">
    <source>
        <dbReference type="PROSITE-ProRule" id="PRU00228"/>
    </source>
</evidence>
<evidence type="ECO:0000256" key="3">
    <source>
        <dbReference type="ARBA" id="ARBA00022833"/>
    </source>
</evidence>
<comment type="caution">
    <text evidence="6">The sequence shown here is derived from an EMBL/GenBank/DDBJ whole genome shotgun (WGS) entry which is preliminary data.</text>
</comment>
<dbReference type="Proteomes" id="UP000596742">
    <property type="component" value="Unassembled WGS sequence"/>
</dbReference>
<feature type="non-terminal residue" evidence="6">
    <location>
        <position position="1"/>
    </location>
</feature>
<dbReference type="InterPro" id="IPR043145">
    <property type="entry name" value="Znf_ZZ_sf"/>
</dbReference>
<dbReference type="Pfam" id="PF00569">
    <property type="entry name" value="ZZ"/>
    <property type="match status" value="1"/>
</dbReference>
<dbReference type="PROSITE" id="PS50135">
    <property type="entry name" value="ZF_ZZ_2"/>
    <property type="match status" value="1"/>
</dbReference>
<dbReference type="InterPro" id="IPR000433">
    <property type="entry name" value="Znf_ZZ"/>
</dbReference>
<proteinExistence type="predicted"/>
<feature type="domain" description="ZZ-type" evidence="5">
    <location>
        <begin position="2"/>
        <end position="54"/>
    </location>
</feature>
<name>A0A8B6G8U2_MYTGA</name>
<dbReference type="SUPFAM" id="SSF57850">
    <property type="entry name" value="RING/U-box"/>
    <property type="match status" value="1"/>
</dbReference>
<dbReference type="AlphaFoldDB" id="A0A8B6G8U2"/>
<dbReference type="EMBL" id="UYJE01008030">
    <property type="protein sequence ID" value="VDI60383.1"/>
    <property type="molecule type" value="Genomic_DNA"/>
</dbReference>
<dbReference type="GO" id="GO:0008270">
    <property type="term" value="F:zinc ion binding"/>
    <property type="evidence" value="ECO:0007669"/>
    <property type="project" value="UniProtKB-KW"/>
</dbReference>
<dbReference type="GO" id="GO:0005737">
    <property type="term" value="C:cytoplasm"/>
    <property type="evidence" value="ECO:0007669"/>
    <property type="project" value="TreeGrafter"/>
</dbReference>
<accession>A0A8B6G8U2</accession>
<organism evidence="6 7">
    <name type="scientific">Mytilus galloprovincialis</name>
    <name type="common">Mediterranean mussel</name>
    <dbReference type="NCBI Taxonomy" id="29158"/>
    <lineage>
        <taxon>Eukaryota</taxon>
        <taxon>Metazoa</taxon>
        <taxon>Spiralia</taxon>
        <taxon>Lophotrochozoa</taxon>
        <taxon>Mollusca</taxon>
        <taxon>Bivalvia</taxon>
        <taxon>Autobranchia</taxon>
        <taxon>Pteriomorphia</taxon>
        <taxon>Mytilida</taxon>
        <taxon>Mytiloidea</taxon>
        <taxon>Mytilidae</taxon>
        <taxon>Mytilinae</taxon>
        <taxon>Mytilus</taxon>
    </lineage>
</organism>
<protein>
    <recommendedName>
        <fullName evidence="5">ZZ-type domain-containing protein</fullName>
    </recommendedName>
</protein>